<name>A0A178Z335_9EURO</name>
<proteinExistence type="predicted"/>
<organism evidence="1 2">
    <name type="scientific">Fonsecaea erecta</name>
    <dbReference type="NCBI Taxonomy" id="1367422"/>
    <lineage>
        <taxon>Eukaryota</taxon>
        <taxon>Fungi</taxon>
        <taxon>Dikarya</taxon>
        <taxon>Ascomycota</taxon>
        <taxon>Pezizomycotina</taxon>
        <taxon>Eurotiomycetes</taxon>
        <taxon>Chaetothyriomycetidae</taxon>
        <taxon>Chaetothyriales</taxon>
        <taxon>Herpotrichiellaceae</taxon>
        <taxon>Fonsecaea</taxon>
    </lineage>
</organism>
<protein>
    <submittedName>
        <fullName evidence="1">Uncharacterized protein</fullName>
    </submittedName>
</protein>
<dbReference type="Proteomes" id="UP000078343">
    <property type="component" value="Unassembled WGS sequence"/>
</dbReference>
<reference evidence="1 2" key="1">
    <citation type="submission" date="2016-04" db="EMBL/GenBank/DDBJ databases">
        <title>Draft genome of Fonsecaea erecta CBS 125763.</title>
        <authorList>
            <person name="Weiss V.A."/>
            <person name="Vicente V.A."/>
            <person name="Raittz R.T."/>
            <person name="Moreno L.F."/>
            <person name="De Souza E.M."/>
            <person name="Pedrosa F.O."/>
            <person name="Steffens M.B."/>
            <person name="Faoro H."/>
            <person name="Tadra-Sfeir M.Z."/>
            <person name="Najafzadeh M.J."/>
            <person name="Felipe M.S."/>
            <person name="Teixeira M."/>
            <person name="Sun J."/>
            <person name="Xi L."/>
            <person name="Gomes R."/>
            <person name="De Azevedo C.M."/>
            <person name="Salgado C.G."/>
            <person name="Da Silva M.B."/>
            <person name="Nascimento M.F."/>
            <person name="Queiroz-Telles F."/>
            <person name="Attili D.S."/>
            <person name="Gorbushina A."/>
        </authorList>
    </citation>
    <scope>NUCLEOTIDE SEQUENCE [LARGE SCALE GENOMIC DNA]</scope>
    <source>
        <strain evidence="1 2">CBS 125763</strain>
    </source>
</reference>
<dbReference type="RefSeq" id="XP_018687537.1">
    <property type="nucleotide sequence ID" value="XM_018843210.1"/>
</dbReference>
<keyword evidence="2" id="KW-1185">Reference proteome</keyword>
<dbReference type="AlphaFoldDB" id="A0A178Z335"/>
<evidence type="ECO:0000313" key="2">
    <source>
        <dbReference type="Proteomes" id="UP000078343"/>
    </source>
</evidence>
<evidence type="ECO:0000313" key="1">
    <source>
        <dbReference type="EMBL" id="OAP54170.1"/>
    </source>
</evidence>
<comment type="caution">
    <text evidence="1">The sequence shown here is derived from an EMBL/GenBank/DDBJ whole genome shotgun (WGS) entry which is preliminary data.</text>
</comment>
<sequence>MKVVAITAQDFLFKVLVSGNPLSADIFQSFPFNATVIRLILHVHRLIRLILHFGSKACDFQLLEFIDLSAIKLIRTETVARDHHPSFGHQLTYLHRRYRGLRH</sequence>
<accession>A0A178Z335</accession>
<dbReference type="GeneID" id="30015873"/>
<dbReference type="EMBL" id="LVYI01000015">
    <property type="protein sequence ID" value="OAP54170.1"/>
    <property type="molecule type" value="Genomic_DNA"/>
</dbReference>
<gene>
    <name evidence="1" type="ORF">AYL99_11705</name>
</gene>